<sequence length="636" mass="74117">MTSARSSCSNSMSLIERKKLQWAREREELANLGIQFKYNFDQESCRYRYSSKPLIIEKDHQPPQDDYHRSSRRSSLPPLHKNQFNSNSDFRREKCSNDRGGETSGYGSDTFATPDTGSFPVAPPSSHLGGYESSSSYRDDRPKWGDKGVGVGKYWQPKEITPTRNEPPNWVKRGLEAEGGGAIMVANSSSPSLSPEQRCEDNDRPLTGSSYSHPNQSRSYIRGQNIPIDSIELAERERKRQLAIAHQDAIRQQLEERERQRQEERTRRIMEEKEEEMRIERERENERMRKMQEEKALQEKIEREQKRKDAINEALKVAEEQAKLEKMRLKMLKQNLGTHEERNMTENVIEKDKVSGDGVEVTLNNKRQDVVLQKNENISREINNNLNDSVEEVATPQDTPPMPNSHSSHQLTYFFQPQMDSSQIQYALLIPTAHYPLMVPTERVPSTSRTENRLLTPTRYRNNIPKCDSSTQTDNNLLSADNNNTNKEKIKRAGRRSRSTEERPKWGANRPPTRYMKQSEKDLLYQRRKMRQKREIVTYDSDDSQMGQDTPPLRHSRKCHDKRTSRARWRTDEIIHLATDRDQVYLKCCCNCTCSDRVDILKITDRDEDSRRALLELEQDKWEEPGRSPNTPPNFV</sequence>
<feature type="compositionally biased region" description="Basic and acidic residues" evidence="2">
    <location>
        <begin position="617"/>
        <end position="626"/>
    </location>
</feature>
<keyword evidence="1" id="KW-0175">Coiled coil</keyword>
<proteinExistence type="predicted"/>
<feature type="compositionally biased region" description="Basic and acidic residues" evidence="2">
    <location>
        <begin position="55"/>
        <end position="69"/>
    </location>
</feature>
<feature type="compositionally biased region" description="Polar residues" evidence="2">
    <location>
        <begin position="207"/>
        <end position="219"/>
    </location>
</feature>
<feature type="region of interest" description="Disordered" evidence="2">
    <location>
        <begin position="460"/>
        <end position="513"/>
    </location>
</feature>
<feature type="region of interest" description="Disordered" evidence="2">
    <location>
        <begin position="55"/>
        <end position="149"/>
    </location>
</feature>
<dbReference type="EMBL" id="JBDJPC010000001">
    <property type="protein sequence ID" value="KAL1518083.1"/>
    <property type="molecule type" value="Genomic_DNA"/>
</dbReference>
<dbReference type="Proteomes" id="UP001566132">
    <property type="component" value="Unassembled WGS sequence"/>
</dbReference>
<feature type="compositionally biased region" description="Basic and acidic residues" evidence="2">
    <location>
        <begin position="137"/>
        <end position="146"/>
    </location>
</feature>
<dbReference type="PANTHER" id="PTHR22736">
    <property type="entry name" value="COILED-COIL DOMAIN-CONTAINING PROTEIN 66"/>
    <property type="match status" value="1"/>
</dbReference>
<feature type="region of interest" description="Disordered" evidence="2">
    <location>
        <begin position="617"/>
        <end position="636"/>
    </location>
</feature>
<gene>
    <name evidence="4" type="ORF">ABEB36_001762</name>
</gene>
<feature type="compositionally biased region" description="Basic and acidic residues" evidence="2">
    <location>
        <begin position="89"/>
        <end position="101"/>
    </location>
</feature>
<evidence type="ECO:0000256" key="2">
    <source>
        <dbReference type="SAM" id="MobiDB-lite"/>
    </source>
</evidence>
<evidence type="ECO:0000313" key="5">
    <source>
        <dbReference type="Proteomes" id="UP001566132"/>
    </source>
</evidence>
<feature type="region of interest" description="Disordered" evidence="2">
    <location>
        <begin position="540"/>
        <end position="562"/>
    </location>
</feature>
<dbReference type="AlphaFoldDB" id="A0ABD1FFN9"/>
<evidence type="ECO:0000256" key="1">
    <source>
        <dbReference type="SAM" id="Coils"/>
    </source>
</evidence>
<feature type="coiled-coil region" evidence="1">
    <location>
        <begin position="247"/>
        <end position="335"/>
    </location>
</feature>
<feature type="compositionally biased region" description="Low complexity" evidence="2">
    <location>
        <begin position="473"/>
        <end position="485"/>
    </location>
</feature>
<feature type="region of interest" description="Disordered" evidence="2">
    <location>
        <begin position="187"/>
        <end position="220"/>
    </location>
</feature>
<evidence type="ECO:0000313" key="4">
    <source>
        <dbReference type="EMBL" id="KAL1518083.1"/>
    </source>
</evidence>
<feature type="domain" description="CCDC66" evidence="3">
    <location>
        <begin position="212"/>
        <end position="334"/>
    </location>
</feature>
<accession>A0ABD1FFN9</accession>
<dbReference type="PANTHER" id="PTHR22736:SF2">
    <property type="entry name" value="COILED-COIL DOMAIN-CONTAINING PROTEIN 66"/>
    <property type="match status" value="1"/>
</dbReference>
<dbReference type="InterPro" id="IPR039183">
    <property type="entry name" value="CCD66"/>
</dbReference>
<dbReference type="InterPro" id="IPR040467">
    <property type="entry name" value="CCDC66_dom"/>
</dbReference>
<feature type="compositionally biased region" description="Polar residues" evidence="2">
    <location>
        <begin position="105"/>
        <end position="116"/>
    </location>
</feature>
<keyword evidence="5" id="KW-1185">Reference proteome</keyword>
<name>A0ABD1FFN9_HYPHA</name>
<comment type="caution">
    <text evidence="4">The sequence shown here is derived from an EMBL/GenBank/DDBJ whole genome shotgun (WGS) entry which is preliminary data.</text>
</comment>
<feature type="compositionally biased region" description="Low complexity" evidence="2">
    <location>
        <begin position="125"/>
        <end position="136"/>
    </location>
</feature>
<evidence type="ECO:0000259" key="3">
    <source>
        <dbReference type="Pfam" id="PF15236"/>
    </source>
</evidence>
<reference evidence="4 5" key="1">
    <citation type="submission" date="2024-05" db="EMBL/GenBank/DDBJ databases">
        <title>Genetic variation in Jamaican populations of the coffee berry borer (Hypothenemus hampei).</title>
        <authorList>
            <person name="Errbii M."/>
            <person name="Myrie A."/>
        </authorList>
    </citation>
    <scope>NUCLEOTIDE SEQUENCE [LARGE SCALE GENOMIC DNA]</scope>
    <source>
        <strain evidence="4">JA-Hopewell-2020-01-JO</strain>
        <tissue evidence="4">Whole body</tissue>
    </source>
</reference>
<protein>
    <recommendedName>
        <fullName evidence="3">CCDC66 domain-containing protein</fullName>
    </recommendedName>
</protein>
<organism evidence="4 5">
    <name type="scientific">Hypothenemus hampei</name>
    <name type="common">Coffee berry borer</name>
    <dbReference type="NCBI Taxonomy" id="57062"/>
    <lineage>
        <taxon>Eukaryota</taxon>
        <taxon>Metazoa</taxon>
        <taxon>Ecdysozoa</taxon>
        <taxon>Arthropoda</taxon>
        <taxon>Hexapoda</taxon>
        <taxon>Insecta</taxon>
        <taxon>Pterygota</taxon>
        <taxon>Neoptera</taxon>
        <taxon>Endopterygota</taxon>
        <taxon>Coleoptera</taxon>
        <taxon>Polyphaga</taxon>
        <taxon>Cucujiformia</taxon>
        <taxon>Curculionidae</taxon>
        <taxon>Scolytinae</taxon>
        <taxon>Hypothenemus</taxon>
    </lineage>
</organism>
<dbReference type="Pfam" id="PF15236">
    <property type="entry name" value="CCDC66"/>
    <property type="match status" value="1"/>
</dbReference>